<dbReference type="AlphaFoldDB" id="A0A6N7XRH7"/>
<dbReference type="InterPro" id="IPR005543">
    <property type="entry name" value="PASTA_dom"/>
</dbReference>
<keyword evidence="4" id="KW-1185">Reference proteome</keyword>
<dbReference type="SUPFAM" id="SSF54184">
    <property type="entry name" value="Penicillin-binding protein 2x (pbp-2x), c-terminal domain"/>
    <property type="match status" value="1"/>
</dbReference>
<dbReference type="RefSeq" id="WP_154435131.1">
    <property type="nucleotide sequence ID" value="NZ_VUNC01000004.1"/>
</dbReference>
<evidence type="ECO:0000313" key="4">
    <source>
        <dbReference type="Proteomes" id="UP000469325"/>
    </source>
</evidence>
<feature type="region of interest" description="Disordered" evidence="1">
    <location>
        <begin position="177"/>
        <end position="203"/>
    </location>
</feature>
<proteinExistence type="predicted"/>
<accession>A0A6N7XRH7</accession>
<feature type="domain" description="PASTA" evidence="2">
    <location>
        <begin position="40"/>
        <end position="107"/>
    </location>
</feature>
<dbReference type="EMBL" id="VUNC01000004">
    <property type="protein sequence ID" value="MST72715.1"/>
    <property type="molecule type" value="Genomic_DNA"/>
</dbReference>
<organism evidence="3 4">
    <name type="scientific">Olsenella porci</name>
    <dbReference type="NCBI Taxonomy" id="2652279"/>
    <lineage>
        <taxon>Bacteria</taxon>
        <taxon>Bacillati</taxon>
        <taxon>Actinomycetota</taxon>
        <taxon>Coriobacteriia</taxon>
        <taxon>Coriobacteriales</taxon>
        <taxon>Atopobiaceae</taxon>
        <taxon>Olsenella</taxon>
    </lineage>
</organism>
<dbReference type="Pfam" id="PF03793">
    <property type="entry name" value="PASTA"/>
    <property type="match status" value="3"/>
</dbReference>
<dbReference type="CDD" id="cd06577">
    <property type="entry name" value="PASTA_pknB"/>
    <property type="match status" value="3"/>
</dbReference>
<comment type="caution">
    <text evidence="3">The sequence shown here is derived from an EMBL/GenBank/DDBJ whole genome shotgun (WGS) entry which is preliminary data.</text>
</comment>
<evidence type="ECO:0000259" key="2">
    <source>
        <dbReference type="PROSITE" id="PS51178"/>
    </source>
</evidence>
<protein>
    <submittedName>
        <fullName evidence="3">PASTA domain-containing protein</fullName>
    </submittedName>
</protein>
<reference evidence="3 4" key="1">
    <citation type="submission" date="2019-08" db="EMBL/GenBank/DDBJ databases">
        <title>In-depth cultivation of the pig gut microbiome towards novel bacterial diversity and tailored functional studies.</title>
        <authorList>
            <person name="Wylensek D."/>
            <person name="Hitch T.C.A."/>
            <person name="Clavel T."/>
        </authorList>
    </citation>
    <scope>NUCLEOTIDE SEQUENCE [LARGE SCALE GENOMIC DNA]</scope>
    <source>
        <strain evidence="3 4">CA-Schmier-601-WT-1</strain>
    </source>
</reference>
<feature type="domain" description="PASTA" evidence="2">
    <location>
        <begin position="194"/>
        <end position="261"/>
    </location>
</feature>
<name>A0A6N7XRH7_9ACTN</name>
<dbReference type="SMART" id="SM00740">
    <property type="entry name" value="PASTA"/>
    <property type="match status" value="3"/>
</dbReference>
<evidence type="ECO:0000313" key="3">
    <source>
        <dbReference type="EMBL" id="MST72715.1"/>
    </source>
</evidence>
<dbReference type="Gene3D" id="3.30.10.20">
    <property type="match status" value="3"/>
</dbReference>
<gene>
    <name evidence="3" type="ORF">FYJ68_06300</name>
</gene>
<feature type="domain" description="PASTA" evidence="2">
    <location>
        <begin position="109"/>
        <end position="177"/>
    </location>
</feature>
<dbReference type="PROSITE" id="PS51178">
    <property type="entry name" value="PASTA"/>
    <property type="match status" value="3"/>
</dbReference>
<sequence>MEPPGGIVCAPSPRWARALAFVVVTGILGSSLILTNCFGLVAHVDVPDVVGQTSSDASQYLEQDGLQVTVEEQDTDNAADYGKVIATSPCQGTSVAVGSTVTVKVGKSASPTKDVPNLVGLTEDEALGKIAQTGFFVKDDVMHAYSSTVAAGKVISQGPAAGVPEKMGTKIDLVISDGPSPDSKAGGLVSEEDTRESVSIPDLSGMSYTGASQLLSGMGLIVERGTDVRTDDVTAGSIANTTPGTDQTVRVGSTVVVQVATPTNS</sequence>
<dbReference type="Proteomes" id="UP000469325">
    <property type="component" value="Unassembled WGS sequence"/>
</dbReference>
<evidence type="ECO:0000256" key="1">
    <source>
        <dbReference type="SAM" id="MobiDB-lite"/>
    </source>
</evidence>